<geneLocation type="plasmid" evidence="1">
    <name>unnamed2</name>
</geneLocation>
<accession>A0A1B2EWJ9</accession>
<dbReference type="AlphaFoldDB" id="A0A1B2EWJ9"/>
<dbReference type="KEGG" id="moc:BB934_39615"/>
<evidence type="ECO:0000313" key="1">
    <source>
        <dbReference type="EMBL" id="ANY84327.1"/>
    </source>
</evidence>
<keyword evidence="1" id="KW-0614">Plasmid</keyword>
<protein>
    <submittedName>
        <fullName evidence="1">Uncharacterized protein</fullName>
    </submittedName>
</protein>
<name>A0A1B2EWJ9_9HYPH</name>
<organism evidence="1">
    <name type="scientific">Microvirga ossetica</name>
    <dbReference type="NCBI Taxonomy" id="1882682"/>
    <lineage>
        <taxon>Bacteria</taxon>
        <taxon>Pseudomonadati</taxon>
        <taxon>Pseudomonadota</taxon>
        <taxon>Alphaproteobacteria</taxon>
        <taxon>Hyphomicrobiales</taxon>
        <taxon>Methylobacteriaceae</taxon>
        <taxon>Microvirga</taxon>
    </lineage>
</organism>
<gene>
    <name evidence="1" type="ORF">BB934_39615</name>
</gene>
<dbReference type="EMBL" id="CP016619">
    <property type="protein sequence ID" value="ANY84327.1"/>
    <property type="molecule type" value="Genomic_DNA"/>
</dbReference>
<proteinExistence type="predicted"/>
<sequence>MRHAILKEFQGRCPTIREVAEIPDRRWLSTPDVGPRSVEIIHNFTDAAQEQTIRPPDAQLTDDELLKRLEWLQKEVQWLLDFLEAKLCKE</sequence>
<reference evidence="1" key="1">
    <citation type="submission" date="2016-07" db="EMBL/GenBank/DDBJ databases">
        <title>Microvirga ossetica sp. nov. a new species of rhizobia isolated from root nodules of the legume species Vicia alpestris Steven originated from North Ossetia region in the Caucasus.</title>
        <authorList>
            <person name="Safronova V.I."/>
            <person name="Kuznetsova I.G."/>
            <person name="Sazanova A.L."/>
            <person name="Belimov A."/>
            <person name="Andronov E."/>
            <person name="Osledkin Y.S."/>
            <person name="Onishchuk O.P."/>
            <person name="Kurchak O.N."/>
            <person name="Shaposhnikov A.I."/>
            <person name="Willems A."/>
            <person name="Tikhonovich I.A."/>
        </authorList>
    </citation>
    <scope>NUCLEOTIDE SEQUENCE [LARGE SCALE GENOMIC DNA]</scope>
    <source>
        <strain evidence="1">V5/3M</strain>
        <plasmid evidence="1">unnamed2</plasmid>
    </source>
</reference>